<accession>A0A1J1HB64</accession>
<evidence type="ECO:0000313" key="2">
    <source>
        <dbReference type="Proteomes" id="UP000220158"/>
    </source>
</evidence>
<dbReference type="KEGG" id="prel:PRELSG_1438500"/>
<dbReference type="RefSeq" id="XP_028535171.1">
    <property type="nucleotide sequence ID" value="XM_028679460.1"/>
</dbReference>
<protein>
    <submittedName>
        <fullName evidence="1">Uncharacterized protein</fullName>
    </submittedName>
</protein>
<dbReference type="OMA" id="YYLWHRE"/>
<organism evidence="1 2">
    <name type="scientific">Plasmodium relictum</name>
    <dbReference type="NCBI Taxonomy" id="85471"/>
    <lineage>
        <taxon>Eukaryota</taxon>
        <taxon>Sar</taxon>
        <taxon>Alveolata</taxon>
        <taxon>Apicomplexa</taxon>
        <taxon>Aconoidasida</taxon>
        <taxon>Haemosporida</taxon>
        <taxon>Plasmodiidae</taxon>
        <taxon>Plasmodium</taxon>
        <taxon>Plasmodium (Haemamoeba)</taxon>
    </lineage>
</organism>
<dbReference type="GeneID" id="39738817"/>
<proteinExistence type="predicted"/>
<dbReference type="OrthoDB" id="375095at2759"/>
<reference evidence="1 2" key="1">
    <citation type="submission" date="2015-04" db="EMBL/GenBank/DDBJ databases">
        <authorList>
            <consortium name="Pathogen Informatics"/>
        </authorList>
    </citation>
    <scope>NUCLEOTIDE SEQUENCE [LARGE SCALE GENOMIC DNA]</scope>
    <source>
        <strain evidence="1 2">SGS1</strain>
    </source>
</reference>
<dbReference type="VEuPathDB" id="PlasmoDB:PRELSG_1438500"/>
<dbReference type="EMBL" id="LN835309">
    <property type="protein sequence ID" value="CRH02651.1"/>
    <property type="molecule type" value="Genomic_DNA"/>
</dbReference>
<dbReference type="Proteomes" id="UP000220158">
    <property type="component" value="Chromosome 14"/>
</dbReference>
<gene>
    <name evidence="1" type="ORF">PRELSG_1438500</name>
</gene>
<evidence type="ECO:0000313" key="1">
    <source>
        <dbReference type="EMBL" id="CRH02651.1"/>
    </source>
</evidence>
<name>A0A1J1HB64_PLARL</name>
<dbReference type="AlphaFoldDB" id="A0A1J1HB64"/>
<sequence length="441" mass="52810">MLLIIRKNFKNCTFLKYGNEEIFKSFFFFKRRISNDISTSTQLIVKCVNEAYKSKSFSKIKWNCISNDILKNKNDFNLKEILNIINVLSHLHFGKNILTQFKSLIIPKLSDLKSNYITKILISYIKANIKDNNFYHLLCVKIQNNLNEISHSSLINLLYNINFYSNMKNDHLSSIEKQILAYLAKEFQTYNLDGSKNIKYNDNISTYKNENSKINELLKKNTTENCTNPNIKKNSSTKEKNETINNLKYFYFENYNFILLFYSLSQYLFDLHLKNKNNPINDYFFNQLNKCHDIVKNIIFHKNELTLLEEINPFHTFLLYKACLNTIYTFDDKSIHKILLNHIKEKINNFILLIKNNDKNIKGQTNEMIRYLDILKQNLIHYSDNKKLHFQYYFNNNVMLIKSILSILQEKNKNDIKKYYIWHREKVENIQKILRLIEIEK</sequence>
<keyword evidence="2" id="KW-1185">Reference proteome</keyword>